<reference evidence="2 3" key="1">
    <citation type="journal article" date="2016" name="Nat. Commun.">
        <title>Thousands of microbial genomes shed light on interconnected biogeochemical processes in an aquifer system.</title>
        <authorList>
            <person name="Anantharaman K."/>
            <person name="Brown C.T."/>
            <person name="Hug L.A."/>
            <person name="Sharon I."/>
            <person name="Castelle C.J."/>
            <person name="Probst A.J."/>
            <person name="Thomas B.C."/>
            <person name="Singh A."/>
            <person name="Wilkins M.J."/>
            <person name="Karaoz U."/>
            <person name="Brodie E.L."/>
            <person name="Williams K.H."/>
            <person name="Hubbard S.S."/>
            <person name="Banfield J.F."/>
        </authorList>
    </citation>
    <scope>NUCLEOTIDE SEQUENCE [LARGE SCALE GENOMIC DNA]</scope>
</reference>
<evidence type="ECO:0000313" key="2">
    <source>
        <dbReference type="EMBL" id="OGH65444.1"/>
    </source>
</evidence>
<comment type="caution">
    <text evidence="2">The sequence shown here is derived from an EMBL/GenBank/DDBJ whole genome shotgun (WGS) entry which is preliminary data.</text>
</comment>
<dbReference type="EMBL" id="MFQB01000047">
    <property type="protein sequence ID" value="OGH65444.1"/>
    <property type="molecule type" value="Genomic_DNA"/>
</dbReference>
<dbReference type="Gene3D" id="3.20.20.140">
    <property type="entry name" value="Metal-dependent hydrolases"/>
    <property type="match status" value="1"/>
</dbReference>
<dbReference type="GO" id="GO:0016810">
    <property type="term" value="F:hydrolase activity, acting on carbon-nitrogen (but not peptide) bonds"/>
    <property type="evidence" value="ECO:0007669"/>
    <property type="project" value="InterPro"/>
</dbReference>
<dbReference type="SUPFAM" id="SSF51338">
    <property type="entry name" value="Composite domain of metallo-dependent hydrolases"/>
    <property type="match status" value="1"/>
</dbReference>
<evidence type="ECO:0000313" key="3">
    <source>
        <dbReference type="Proteomes" id="UP000176282"/>
    </source>
</evidence>
<organism evidence="2 3">
    <name type="scientific">Candidatus Magasanikbacteria bacterium RIFCSPHIGHO2_02_FULL_47_14</name>
    <dbReference type="NCBI Taxonomy" id="1798680"/>
    <lineage>
        <taxon>Bacteria</taxon>
        <taxon>Candidatus Magasanikiibacteriota</taxon>
    </lineage>
</organism>
<dbReference type="InterPro" id="IPR032466">
    <property type="entry name" value="Metal_Hydrolase"/>
</dbReference>
<evidence type="ECO:0000259" key="1">
    <source>
        <dbReference type="Pfam" id="PF07969"/>
    </source>
</evidence>
<dbReference type="InterPro" id="IPR013108">
    <property type="entry name" value="Amidohydro_3"/>
</dbReference>
<dbReference type="STRING" id="1798680.A3J66_02360"/>
<dbReference type="Pfam" id="PF07969">
    <property type="entry name" value="Amidohydro_3"/>
    <property type="match status" value="1"/>
</dbReference>
<protein>
    <recommendedName>
        <fullName evidence="1">Amidohydrolase 3 domain-containing protein</fullName>
    </recommendedName>
</protein>
<dbReference type="Gene3D" id="3.10.310.70">
    <property type="match status" value="1"/>
</dbReference>
<dbReference type="PANTHER" id="PTHR22642">
    <property type="entry name" value="IMIDAZOLONEPROPIONASE"/>
    <property type="match status" value="1"/>
</dbReference>
<dbReference type="InterPro" id="IPR011059">
    <property type="entry name" value="Metal-dep_hydrolase_composite"/>
</dbReference>
<dbReference type="PANTHER" id="PTHR22642:SF2">
    <property type="entry name" value="PROTEIN LONG AFTER FAR-RED 3"/>
    <property type="match status" value="1"/>
</dbReference>
<dbReference type="Proteomes" id="UP000176282">
    <property type="component" value="Unassembled WGS sequence"/>
</dbReference>
<gene>
    <name evidence="2" type="ORF">A3J66_02360</name>
</gene>
<dbReference type="AlphaFoldDB" id="A0A1F6M1H0"/>
<feature type="domain" description="Amidohydrolase 3" evidence="1">
    <location>
        <begin position="44"/>
        <end position="489"/>
    </location>
</feature>
<dbReference type="Gene3D" id="2.30.40.10">
    <property type="entry name" value="Urease, subunit C, domain 1"/>
    <property type="match status" value="1"/>
</dbReference>
<dbReference type="SUPFAM" id="SSF51556">
    <property type="entry name" value="Metallo-dependent hydrolases"/>
    <property type="match status" value="1"/>
</dbReference>
<name>A0A1F6M1H0_9BACT</name>
<proteinExistence type="predicted"/>
<accession>A0A1F6M1H0</accession>
<sequence length="496" mass="55260">MQSLSKILFNGHFYLGNNQWAENIGISKEGSIVLDTASFSGPRIDMRSRYIYPAFEDAHNHPARRSRTLQEVDLRGQSLTWPEVKIILQEKIAQTPAGQWVVCHGWNQAWGSVTQQDVNELSHDHGIFIIHISYHGALVNKKGLDLLAAAGLRCNTRDGVLHEDIFEQAENITAPNTQTYIDLIRRYQERLVRKGLGAVHDLYVANMAQVEAYHELEHSGKLLLDTPIYVGTQLLQQGQRLQPFVRPAARAPIVGLKLFIDGTIGTRTAAFHDSYCDVANKGMVRLTKESCKEYIKKAADLGLTHIAMHCIGDEGIDRAVDWFQEFQSEFGSAITTWRFEHFEMPTPHAIEALAQHGGIASMQPNFLWDAVHYQQAVGDRVKNINPFQSLIQAGVPIIFGSDDVPTGPLEGLAWTCAQAPYPNQALTVEQAFAFYTSEPARIVKADHRGRIAPGYDANLVVLDTNIFSGNAADLTTAEVSQTWIRGEKVWDSPSAH</sequence>